<evidence type="ECO:0000259" key="2">
    <source>
        <dbReference type="Pfam" id="PF01243"/>
    </source>
</evidence>
<dbReference type="PANTHER" id="PTHR35176">
    <property type="entry name" value="HEME OXYGENASE HI_0854-RELATED"/>
    <property type="match status" value="1"/>
</dbReference>
<evidence type="ECO:0000256" key="1">
    <source>
        <dbReference type="ARBA" id="ARBA00023002"/>
    </source>
</evidence>
<dbReference type="SUPFAM" id="SSF50475">
    <property type="entry name" value="FMN-binding split barrel"/>
    <property type="match status" value="1"/>
</dbReference>
<protein>
    <submittedName>
        <fullName evidence="3">TIGR03618 family F420-dependent PPOX class oxidoreductase</fullName>
    </submittedName>
</protein>
<dbReference type="RefSeq" id="WP_311596439.1">
    <property type="nucleotide sequence ID" value="NZ_JAVREM010000004.1"/>
</dbReference>
<gene>
    <name evidence="3" type="ORF">RNC47_06820</name>
</gene>
<proteinExistence type="predicted"/>
<dbReference type="NCBIfam" id="TIGR03618">
    <property type="entry name" value="Rv1155_F420"/>
    <property type="match status" value="1"/>
</dbReference>
<dbReference type="Gene3D" id="2.30.110.10">
    <property type="entry name" value="Electron Transport, Fmn-binding Protein, Chain A"/>
    <property type="match status" value="1"/>
</dbReference>
<dbReference type="EMBL" id="JAVREM010000004">
    <property type="protein sequence ID" value="MDT0318048.1"/>
    <property type="molecule type" value="Genomic_DNA"/>
</dbReference>
<dbReference type="PANTHER" id="PTHR35176:SF6">
    <property type="entry name" value="HEME OXYGENASE HI_0854-RELATED"/>
    <property type="match status" value="1"/>
</dbReference>
<comment type="caution">
    <text evidence="3">The sequence shown here is derived from an EMBL/GenBank/DDBJ whole genome shotgun (WGS) entry which is preliminary data.</text>
</comment>
<organism evidence="3 4">
    <name type="scientific">Streptomyces millisiae</name>
    <dbReference type="NCBI Taxonomy" id="3075542"/>
    <lineage>
        <taxon>Bacteria</taxon>
        <taxon>Bacillati</taxon>
        <taxon>Actinomycetota</taxon>
        <taxon>Actinomycetes</taxon>
        <taxon>Kitasatosporales</taxon>
        <taxon>Streptomycetaceae</taxon>
        <taxon>Streptomyces</taxon>
    </lineage>
</organism>
<sequence length="153" mass="16930">MSENEKPRPRVLDETEASRLLGQRGFGVLASVRASGHPHLTTVLYHWDEDRRLLRVSSTADRGKPRQLSRDPHAALHVSTANHLAFAVVEGTAEVSEPTREPGDAVGRELLSLLPEPPADQAAEAEFLREQVAERRVVIRIRADRLYGTALDA</sequence>
<dbReference type="InterPro" id="IPR011576">
    <property type="entry name" value="Pyridox_Oxase_N"/>
</dbReference>
<feature type="domain" description="Pyridoxamine 5'-phosphate oxidase N-terminal" evidence="2">
    <location>
        <begin position="16"/>
        <end position="147"/>
    </location>
</feature>
<reference evidence="4" key="1">
    <citation type="submission" date="2023-07" db="EMBL/GenBank/DDBJ databases">
        <title>30 novel species of actinomycetes from the DSMZ collection.</title>
        <authorList>
            <person name="Nouioui I."/>
        </authorList>
    </citation>
    <scope>NUCLEOTIDE SEQUENCE [LARGE SCALE GENOMIC DNA]</scope>
    <source>
        <strain evidence="4">DSM 44918</strain>
    </source>
</reference>
<dbReference type="Pfam" id="PF01243">
    <property type="entry name" value="PNPOx_N"/>
    <property type="match status" value="1"/>
</dbReference>
<name>A0ABU2LLA6_9ACTN</name>
<keyword evidence="4" id="KW-1185">Reference proteome</keyword>
<dbReference type="Proteomes" id="UP001183420">
    <property type="component" value="Unassembled WGS sequence"/>
</dbReference>
<dbReference type="InterPro" id="IPR052019">
    <property type="entry name" value="F420H2_bilvrd_red/Heme_oxyg"/>
</dbReference>
<accession>A0ABU2LLA6</accession>
<evidence type="ECO:0000313" key="3">
    <source>
        <dbReference type="EMBL" id="MDT0318048.1"/>
    </source>
</evidence>
<keyword evidence="1" id="KW-0560">Oxidoreductase</keyword>
<dbReference type="InterPro" id="IPR012349">
    <property type="entry name" value="Split_barrel_FMN-bd"/>
</dbReference>
<evidence type="ECO:0000313" key="4">
    <source>
        <dbReference type="Proteomes" id="UP001183420"/>
    </source>
</evidence>
<dbReference type="InterPro" id="IPR019920">
    <property type="entry name" value="F420-binding_dom_put"/>
</dbReference>